<feature type="transmembrane region" description="Helical" evidence="5">
    <location>
        <begin position="7"/>
        <end position="31"/>
    </location>
</feature>
<organism evidence="6 7">
    <name type="scientific">Flavobacterium endophyticum</name>
    <dbReference type="NCBI Taxonomy" id="1540163"/>
    <lineage>
        <taxon>Bacteria</taxon>
        <taxon>Pseudomonadati</taxon>
        <taxon>Bacteroidota</taxon>
        <taxon>Flavobacteriia</taxon>
        <taxon>Flavobacteriales</taxon>
        <taxon>Flavobacteriaceae</taxon>
        <taxon>Flavobacterium</taxon>
    </lineage>
</organism>
<dbReference type="Proteomes" id="UP000277579">
    <property type="component" value="Unassembled WGS sequence"/>
</dbReference>
<dbReference type="GO" id="GO:0016020">
    <property type="term" value="C:membrane"/>
    <property type="evidence" value="ECO:0007669"/>
    <property type="project" value="UniProtKB-SubCell"/>
</dbReference>
<reference evidence="6 7" key="1">
    <citation type="submission" date="2018-10" db="EMBL/GenBank/DDBJ databases">
        <title>Genomic Encyclopedia of Archaeal and Bacterial Type Strains, Phase II (KMG-II): from individual species to whole genera.</title>
        <authorList>
            <person name="Goeker M."/>
        </authorList>
    </citation>
    <scope>NUCLEOTIDE SEQUENCE [LARGE SCALE GENOMIC DNA]</scope>
    <source>
        <strain evidence="6 7">DSM 29537</strain>
    </source>
</reference>
<dbReference type="EMBL" id="RBLC01000003">
    <property type="protein sequence ID" value="RKS21751.1"/>
    <property type="molecule type" value="Genomic_DNA"/>
</dbReference>
<dbReference type="RefSeq" id="WP_121376695.1">
    <property type="nucleotide sequence ID" value="NZ_RBLC01000003.1"/>
</dbReference>
<name>A0A495M6Z3_9FLAO</name>
<comment type="subcellular location">
    <subcellularLocation>
        <location evidence="1">Membrane</location>
        <topology evidence="1">Multi-pass membrane protein</topology>
    </subcellularLocation>
</comment>
<dbReference type="AlphaFoldDB" id="A0A495M6Z3"/>
<keyword evidence="7" id="KW-1185">Reference proteome</keyword>
<dbReference type="InterPro" id="IPR032808">
    <property type="entry name" value="DoxX"/>
</dbReference>
<accession>A0A495M6Z3</accession>
<gene>
    <name evidence="6" type="ORF">CLV94_2386</name>
</gene>
<feature type="transmembrane region" description="Helical" evidence="5">
    <location>
        <begin position="73"/>
        <end position="93"/>
    </location>
</feature>
<comment type="caution">
    <text evidence="6">The sequence shown here is derived from an EMBL/GenBank/DDBJ whole genome shotgun (WGS) entry which is preliminary data.</text>
</comment>
<dbReference type="InterPro" id="IPR016944">
    <property type="entry name" value="UCP030066"/>
</dbReference>
<evidence type="ECO:0000256" key="2">
    <source>
        <dbReference type="ARBA" id="ARBA00022692"/>
    </source>
</evidence>
<dbReference type="PIRSF" id="PIRSF030066">
    <property type="entry name" value="UCP030066"/>
    <property type="match status" value="1"/>
</dbReference>
<keyword evidence="2 5" id="KW-0812">Transmembrane</keyword>
<sequence length="130" mass="14932">MEKRNKIVYWISTLWLALGMVSTGIVQMLHVKEEADMMAHLGYPLYFLTLLAVWKFLGVITILIPKFTLLKEWAYAGFFFAMTGAIYSHIASGDAVKELFPPLLLLVLTMVSWYFRPANRKVNFAKPNNQ</sequence>
<evidence type="ECO:0000256" key="5">
    <source>
        <dbReference type="SAM" id="Phobius"/>
    </source>
</evidence>
<proteinExistence type="predicted"/>
<evidence type="ECO:0000313" key="6">
    <source>
        <dbReference type="EMBL" id="RKS21751.1"/>
    </source>
</evidence>
<protein>
    <submittedName>
        <fullName evidence="6">DoxX-like protein</fullName>
    </submittedName>
</protein>
<dbReference type="Pfam" id="PF13564">
    <property type="entry name" value="DoxX_2"/>
    <property type="match status" value="1"/>
</dbReference>
<keyword evidence="4 5" id="KW-0472">Membrane</keyword>
<evidence type="ECO:0000256" key="4">
    <source>
        <dbReference type="ARBA" id="ARBA00023136"/>
    </source>
</evidence>
<keyword evidence="3 5" id="KW-1133">Transmembrane helix</keyword>
<evidence type="ECO:0000256" key="3">
    <source>
        <dbReference type="ARBA" id="ARBA00022989"/>
    </source>
</evidence>
<feature type="transmembrane region" description="Helical" evidence="5">
    <location>
        <begin position="99"/>
        <end position="116"/>
    </location>
</feature>
<dbReference type="OrthoDB" id="7960583at2"/>
<evidence type="ECO:0000313" key="7">
    <source>
        <dbReference type="Proteomes" id="UP000277579"/>
    </source>
</evidence>
<evidence type="ECO:0000256" key="1">
    <source>
        <dbReference type="ARBA" id="ARBA00004141"/>
    </source>
</evidence>
<feature type="transmembrane region" description="Helical" evidence="5">
    <location>
        <begin position="43"/>
        <end position="64"/>
    </location>
</feature>